<accession>A0ABN3WFH4</accession>
<organism evidence="1 2">
    <name type="scientific">Streptosporangium fragile</name>
    <dbReference type="NCBI Taxonomy" id="46186"/>
    <lineage>
        <taxon>Bacteria</taxon>
        <taxon>Bacillati</taxon>
        <taxon>Actinomycetota</taxon>
        <taxon>Actinomycetes</taxon>
        <taxon>Streptosporangiales</taxon>
        <taxon>Streptosporangiaceae</taxon>
        <taxon>Streptosporangium</taxon>
    </lineage>
</organism>
<evidence type="ECO:0000313" key="1">
    <source>
        <dbReference type="EMBL" id="GAA2911268.1"/>
    </source>
</evidence>
<dbReference type="EMBL" id="BAAAVI010000109">
    <property type="protein sequence ID" value="GAA2911268.1"/>
    <property type="molecule type" value="Genomic_DNA"/>
</dbReference>
<evidence type="ECO:0000313" key="2">
    <source>
        <dbReference type="Proteomes" id="UP001500831"/>
    </source>
</evidence>
<sequence>MVGHGRVWPASPAGRTPPMTIDAERRRATLGAVGPPVGLPHWAGVRLATAVDPAR</sequence>
<keyword evidence="2" id="KW-1185">Reference proteome</keyword>
<comment type="caution">
    <text evidence="1">The sequence shown here is derived from an EMBL/GenBank/DDBJ whole genome shotgun (WGS) entry which is preliminary data.</text>
</comment>
<proteinExistence type="predicted"/>
<protein>
    <submittedName>
        <fullName evidence="1">Uncharacterized protein</fullName>
    </submittedName>
</protein>
<reference evidence="1 2" key="1">
    <citation type="journal article" date="2019" name="Int. J. Syst. Evol. Microbiol.">
        <title>The Global Catalogue of Microorganisms (GCM) 10K type strain sequencing project: providing services to taxonomists for standard genome sequencing and annotation.</title>
        <authorList>
            <consortium name="The Broad Institute Genomics Platform"/>
            <consortium name="The Broad Institute Genome Sequencing Center for Infectious Disease"/>
            <person name="Wu L."/>
            <person name="Ma J."/>
        </authorList>
    </citation>
    <scope>NUCLEOTIDE SEQUENCE [LARGE SCALE GENOMIC DNA]</scope>
    <source>
        <strain evidence="1 2">JCM 6242</strain>
    </source>
</reference>
<gene>
    <name evidence="1" type="ORF">GCM10010517_77800</name>
</gene>
<dbReference type="Proteomes" id="UP001500831">
    <property type="component" value="Unassembled WGS sequence"/>
</dbReference>
<name>A0ABN3WFH4_9ACTN</name>